<dbReference type="KEGG" id="rba:RB10937"/>
<dbReference type="InParanoid" id="Q7UK06"/>
<gene>
    <name evidence="1" type="ordered locus">RB10937</name>
</gene>
<accession>Q7UK06</accession>
<name>Q7UK06_RHOBA</name>
<dbReference type="Proteomes" id="UP000001025">
    <property type="component" value="Chromosome"/>
</dbReference>
<sequence>MLSGREIDLSHRSLFSVGTSCDLRNIHGQPVDLCFYGVWSRHGKRSSSMEVDATRLNSSKV</sequence>
<dbReference type="EMBL" id="BX294152">
    <property type="protein sequence ID" value="CAD77075.1"/>
    <property type="molecule type" value="Genomic_DNA"/>
</dbReference>
<reference evidence="1 2" key="1">
    <citation type="journal article" date="2003" name="Proc. Natl. Acad. Sci. U.S.A.">
        <title>Complete genome sequence of the marine planctomycete Pirellula sp. strain 1.</title>
        <authorList>
            <person name="Gloeckner F.O."/>
            <person name="Kube M."/>
            <person name="Bauer M."/>
            <person name="Teeling H."/>
            <person name="Lombardot T."/>
            <person name="Ludwig W."/>
            <person name="Gade D."/>
            <person name="Beck A."/>
            <person name="Borzym K."/>
            <person name="Heitmann K."/>
            <person name="Rabus R."/>
            <person name="Schlesner H."/>
            <person name="Amann R."/>
            <person name="Reinhardt R."/>
        </authorList>
    </citation>
    <scope>NUCLEOTIDE SEQUENCE [LARGE SCALE GENOMIC DNA]</scope>
    <source>
        <strain evidence="2">DSM 10527 / NCIMB 13988 / SH1</strain>
    </source>
</reference>
<dbReference type="AlphaFoldDB" id="Q7UK06"/>
<evidence type="ECO:0000313" key="2">
    <source>
        <dbReference type="Proteomes" id="UP000001025"/>
    </source>
</evidence>
<protein>
    <submittedName>
        <fullName evidence="1">Uncharacterized protein</fullName>
    </submittedName>
</protein>
<dbReference type="STRING" id="243090.RB10937"/>
<evidence type="ECO:0000313" key="1">
    <source>
        <dbReference type="EMBL" id="CAD77075.1"/>
    </source>
</evidence>
<organism evidence="1 2">
    <name type="scientific">Rhodopirellula baltica (strain DSM 10527 / NCIMB 13988 / SH1)</name>
    <dbReference type="NCBI Taxonomy" id="243090"/>
    <lineage>
        <taxon>Bacteria</taxon>
        <taxon>Pseudomonadati</taxon>
        <taxon>Planctomycetota</taxon>
        <taxon>Planctomycetia</taxon>
        <taxon>Pirellulales</taxon>
        <taxon>Pirellulaceae</taxon>
        <taxon>Rhodopirellula</taxon>
    </lineage>
</organism>
<proteinExistence type="predicted"/>
<dbReference type="HOGENOM" id="CLU_2919724_0_0_0"/>
<dbReference type="EnsemblBacteria" id="CAD77075">
    <property type="protein sequence ID" value="CAD77075"/>
    <property type="gene ID" value="RB10937"/>
</dbReference>
<keyword evidence="2" id="KW-1185">Reference proteome</keyword>